<evidence type="ECO:0000259" key="5">
    <source>
        <dbReference type="Pfam" id="PF00890"/>
    </source>
</evidence>
<gene>
    <name evidence="6" type="ORF">PS659_00087</name>
</gene>
<dbReference type="EMBL" id="CABVGY010000001">
    <property type="protein sequence ID" value="VVM37131.1"/>
    <property type="molecule type" value="Genomic_DNA"/>
</dbReference>
<accession>A0A5E6P1Y3</accession>
<dbReference type="GO" id="GO:0008202">
    <property type="term" value="P:steroid metabolic process"/>
    <property type="evidence" value="ECO:0007669"/>
    <property type="project" value="UniProtKB-ARBA"/>
</dbReference>
<dbReference type="GO" id="GO:0016491">
    <property type="term" value="F:oxidoreductase activity"/>
    <property type="evidence" value="ECO:0007669"/>
    <property type="project" value="UniProtKB-KW"/>
</dbReference>
<dbReference type="Pfam" id="PF00890">
    <property type="entry name" value="FAD_binding_2"/>
    <property type="match status" value="1"/>
</dbReference>
<keyword evidence="2" id="KW-0285">Flavoprotein</keyword>
<evidence type="ECO:0000313" key="6">
    <source>
        <dbReference type="EMBL" id="VVM37131.1"/>
    </source>
</evidence>
<dbReference type="InterPro" id="IPR050315">
    <property type="entry name" value="FAD-oxidoreductase_2"/>
</dbReference>
<keyword evidence="3" id="KW-0274">FAD</keyword>
<sequence length="215" mass="23076">MVMRDACVVSVNEADSYHDYMCALFNACGPGEPPVSWLICDHRAQRRYGLGWSRPFPFPTASCVRTGYLYKDPTLAGLARQSGIDAPQLETTVNTFNQFAEKGCDPEFGRGESLYNKNQGEALHGPNPSLGSLRQGPFYAVNLVPGSLGTFAGLQTDACARVLDDDETPIPGLFAVGNDMNSIMNGYYPSGGITLGPGMTFGFIAGRTLAGQTDE</sequence>
<name>A0A5E6P1Y3_PSEFL</name>
<dbReference type="Proteomes" id="UP000326729">
    <property type="component" value="Unassembled WGS sequence"/>
</dbReference>
<proteinExistence type="predicted"/>
<dbReference type="Gene3D" id="3.90.700.10">
    <property type="entry name" value="Succinate dehydrogenase/fumarate reductase flavoprotein, catalytic domain"/>
    <property type="match status" value="1"/>
</dbReference>
<dbReference type="InterPro" id="IPR036188">
    <property type="entry name" value="FAD/NAD-bd_sf"/>
</dbReference>
<reference evidence="6 7" key="1">
    <citation type="submission" date="2019-09" db="EMBL/GenBank/DDBJ databases">
        <authorList>
            <person name="Chandra G."/>
            <person name="Truman W A."/>
        </authorList>
    </citation>
    <scope>NUCLEOTIDE SEQUENCE [LARGE SCALE GENOMIC DNA]</scope>
    <source>
        <strain evidence="6">PS659</strain>
    </source>
</reference>
<dbReference type="InterPro" id="IPR003953">
    <property type="entry name" value="FAD-dep_OxRdtase_2_FAD-bd"/>
</dbReference>
<dbReference type="Gene3D" id="3.50.50.60">
    <property type="entry name" value="FAD/NAD(P)-binding domain"/>
    <property type="match status" value="1"/>
</dbReference>
<evidence type="ECO:0000256" key="3">
    <source>
        <dbReference type="ARBA" id="ARBA00022827"/>
    </source>
</evidence>
<dbReference type="SUPFAM" id="SSF51905">
    <property type="entry name" value="FAD/NAD(P)-binding domain"/>
    <property type="match status" value="1"/>
</dbReference>
<evidence type="ECO:0000256" key="1">
    <source>
        <dbReference type="ARBA" id="ARBA00001974"/>
    </source>
</evidence>
<feature type="domain" description="FAD-dependent oxidoreductase 2 FAD-binding" evidence="5">
    <location>
        <begin position="11"/>
        <end position="195"/>
    </location>
</feature>
<evidence type="ECO:0000256" key="2">
    <source>
        <dbReference type="ARBA" id="ARBA00022630"/>
    </source>
</evidence>
<evidence type="ECO:0000313" key="7">
    <source>
        <dbReference type="Proteomes" id="UP000326729"/>
    </source>
</evidence>
<dbReference type="AlphaFoldDB" id="A0A5E6P1Y3"/>
<comment type="cofactor">
    <cofactor evidence="1">
        <name>FAD</name>
        <dbReference type="ChEBI" id="CHEBI:57692"/>
    </cofactor>
</comment>
<evidence type="ECO:0000256" key="4">
    <source>
        <dbReference type="ARBA" id="ARBA00023002"/>
    </source>
</evidence>
<dbReference type="PANTHER" id="PTHR43400">
    <property type="entry name" value="FUMARATE REDUCTASE"/>
    <property type="match status" value="1"/>
</dbReference>
<organism evidence="6 7">
    <name type="scientific">Pseudomonas fluorescens</name>
    <dbReference type="NCBI Taxonomy" id="294"/>
    <lineage>
        <taxon>Bacteria</taxon>
        <taxon>Pseudomonadati</taxon>
        <taxon>Pseudomonadota</taxon>
        <taxon>Gammaproteobacteria</taxon>
        <taxon>Pseudomonadales</taxon>
        <taxon>Pseudomonadaceae</taxon>
        <taxon>Pseudomonas</taxon>
    </lineage>
</organism>
<dbReference type="SUPFAM" id="SSF56425">
    <property type="entry name" value="Succinate dehydrogenase/fumarate reductase flavoprotein, catalytic domain"/>
    <property type="match status" value="1"/>
</dbReference>
<dbReference type="InterPro" id="IPR027477">
    <property type="entry name" value="Succ_DH/fumarate_Rdtase_cat_sf"/>
</dbReference>
<protein>
    <recommendedName>
        <fullName evidence="5">FAD-dependent oxidoreductase 2 FAD-binding domain-containing protein</fullName>
    </recommendedName>
</protein>
<keyword evidence="4" id="KW-0560">Oxidoreductase</keyword>
<dbReference type="PANTHER" id="PTHR43400:SF10">
    <property type="entry name" value="3-OXOSTEROID 1-DEHYDROGENASE"/>
    <property type="match status" value="1"/>
</dbReference>